<protein>
    <submittedName>
        <fullName evidence="1">Uncharacterized protein</fullName>
    </submittedName>
</protein>
<dbReference type="AlphaFoldDB" id="A0AAD9ZP10"/>
<evidence type="ECO:0000313" key="1">
    <source>
        <dbReference type="EMBL" id="KAK3187924.1"/>
    </source>
</evidence>
<dbReference type="Proteomes" id="UP001281410">
    <property type="component" value="Unassembled WGS sequence"/>
</dbReference>
<dbReference type="EMBL" id="JANJYJ010000009">
    <property type="protein sequence ID" value="KAK3187924.1"/>
    <property type="molecule type" value="Genomic_DNA"/>
</dbReference>
<proteinExistence type="predicted"/>
<organism evidence="1 2">
    <name type="scientific">Dipteronia sinensis</name>
    <dbReference type="NCBI Taxonomy" id="43782"/>
    <lineage>
        <taxon>Eukaryota</taxon>
        <taxon>Viridiplantae</taxon>
        <taxon>Streptophyta</taxon>
        <taxon>Embryophyta</taxon>
        <taxon>Tracheophyta</taxon>
        <taxon>Spermatophyta</taxon>
        <taxon>Magnoliopsida</taxon>
        <taxon>eudicotyledons</taxon>
        <taxon>Gunneridae</taxon>
        <taxon>Pentapetalae</taxon>
        <taxon>rosids</taxon>
        <taxon>malvids</taxon>
        <taxon>Sapindales</taxon>
        <taxon>Sapindaceae</taxon>
        <taxon>Hippocastanoideae</taxon>
        <taxon>Acereae</taxon>
        <taxon>Dipteronia</taxon>
    </lineage>
</organism>
<accession>A0AAD9ZP10</accession>
<reference evidence="1" key="1">
    <citation type="journal article" date="2023" name="Plant J.">
        <title>Genome sequences and population genomics provide insights into the demographic history, inbreeding, and mutation load of two 'living fossil' tree species of Dipteronia.</title>
        <authorList>
            <person name="Feng Y."/>
            <person name="Comes H.P."/>
            <person name="Chen J."/>
            <person name="Zhu S."/>
            <person name="Lu R."/>
            <person name="Zhang X."/>
            <person name="Li P."/>
            <person name="Qiu J."/>
            <person name="Olsen K.M."/>
            <person name="Qiu Y."/>
        </authorList>
    </citation>
    <scope>NUCLEOTIDE SEQUENCE</scope>
    <source>
        <strain evidence="1">NBL</strain>
    </source>
</reference>
<dbReference type="PANTHER" id="PTHR33116:SF86">
    <property type="entry name" value="REVERSE TRANSCRIPTASE DOMAIN-CONTAINING PROTEIN"/>
    <property type="match status" value="1"/>
</dbReference>
<name>A0AAD9ZP10_9ROSI</name>
<comment type="caution">
    <text evidence="1">The sequence shown here is derived from an EMBL/GenBank/DDBJ whole genome shotgun (WGS) entry which is preliminary data.</text>
</comment>
<keyword evidence="2" id="KW-1185">Reference proteome</keyword>
<dbReference type="PANTHER" id="PTHR33116">
    <property type="entry name" value="REVERSE TRANSCRIPTASE ZINC-BINDING DOMAIN-CONTAINING PROTEIN-RELATED-RELATED"/>
    <property type="match status" value="1"/>
</dbReference>
<sequence length="133" mass="15380">MAIQALISRGKEVLIKSVLQSIPVYTMSLFRIPKGLIEELHHLCNRFWWGSSENSNKLHWASWSRLCAEDMDLIQSILCSITKRDDILTWHYTKDEEYTVKSGYQLGMNNLLKPSASGSSQGEKSWWKTLWGM</sequence>
<evidence type="ECO:0000313" key="2">
    <source>
        <dbReference type="Proteomes" id="UP001281410"/>
    </source>
</evidence>
<gene>
    <name evidence="1" type="ORF">Dsin_027485</name>
</gene>